<reference evidence="1" key="1">
    <citation type="submission" date="2019-04" db="EMBL/GenBank/DDBJ databases">
        <title>Sequencing of skin fungus with MAO and IRED activity.</title>
        <authorList>
            <person name="Marsaioli A.J."/>
            <person name="Bonatto J.M.C."/>
            <person name="Reis Junior O."/>
        </authorList>
    </citation>
    <scope>NUCLEOTIDE SEQUENCE</scope>
    <source>
        <strain evidence="1">28M1</strain>
    </source>
</reference>
<protein>
    <submittedName>
        <fullName evidence="1">Uncharacterized protein</fullName>
    </submittedName>
</protein>
<gene>
    <name evidence="1" type="ORF">E8E12_007740</name>
</gene>
<proteinExistence type="predicted"/>
<organism evidence="1 2">
    <name type="scientific">Didymella heteroderae</name>
    <dbReference type="NCBI Taxonomy" id="1769908"/>
    <lineage>
        <taxon>Eukaryota</taxon>
        <taxon>Fungi</taxon>
        <taxon>Dikarya</taxon>
        <taxon>Ascomycota</taxon>
        <taxon>Pezizomycotina</taxon>
        <taxon>Dothideomycetes</taxon>
        <taxon>Pleosporomycetidae</taxon>
        <taxon>Pleosporales</taxon>
        <taxon>Pleosporineae</taxon>
        <taxon>Didymellaceae</taxon>
        <taxon>Didymella</taxon>
    </lineage>
</organism>
<name>A0A9P4WLZ5_9PLEO</name>
<sequence length="356" mass="39732">MSGFKILPRELRDQIYEYLLGPDSIAIECAVTNVPRSLVAVGGEIGFCEALYQKYKLTYPLAHRSTWEVPVKNLNVLADEFQLDSTTVTMTYQIGPSLRESTGAALELQLLEVCQQIHAEATTIFYTTRQFCFNFKYAIPTAAAFLADRSTDALSSINFLQLSLFEARGGAIREGDYPIDDVSLLRDTYGYFPKLCGFYATYFPGDEPDELPSLEHFNTNGFGGATTIWSDPPQHKVPSWVDPLLKITGLETLKVSLRMTAPGLQNELEAVLMMRRCMVKGCEQLTNADELEFRHVICSESSPNASGQLVRYNPGTGTIRWLDDVALSPENGENTFAPYHVFRLCTFIIEGDHESG</sequence>
<evidence type="ECO:0000313" key="2">
    <source>
        <dbReference type="Proteomes" id="UP000758155"/>
    </source>
</evidence>
<dbReference type="EMBL" id="SWKV01000054">
    <property type="protein sequence ID" value="KAF3035972.1"/>
    <property type="molecule type" value="Genomic_DNA"/>
</dbReference>
<dbReference type="AlphaFoldDB" id="A0A9P4WLZ5"/>
<dbReference type="Proteomes" id="UP000758155">
    <property type="component" value="Unassembled WGS sequence"/>
</dbReference>
<keyword evidence="2" id="KW-1185">Reference proteome</keyword>
<comment type="caution">
    <text evidence="1">The sequence shown here is derived from an EMBL/GenBank/DDBJ whole genome shotgun (WGS) entry which is preliminary data.</text>
</comment>
<evidence type="ECO:0000313" key="1">
    <source>
        <dbReference type="EMBL" id="KAF3035972.1"/>
    </source>
</evidence>
<accession>A0A9P4WLZ5</accession>
<dbReference type="OrthoDB" id="5420711at2759"/>
<dbReference type="PANTHER" id="PTHR38790">
    <property type="entry name" value="2EXR DOMAIN-CONTAINING PROTEIN-RELATED"/>
    <property type="match status" value="1"/>
</dbReference>
<dbReference type="PANTHER" id="PTHR38790:SF9">
    <property type="entry name" value="F-BOX DOMAIN-CONTAINING PROTEIN"/>
    <property type="match status" value="1"/>
</dbReference>